<dbReference type="OrthoDB" id="1046782at2759"/>
<dbReference type="InterPro" id="IPR012334">
    <property type="entry name" value="Pectin_lyas_fold"/>
</dbReference>
<proteinExistence type="predicted"/>
<dbReference type="Pfam" id="PF12708">
    <property type="entry name" value="Pect-lyase_RHGA_epim"/>
    <property type="match status" value="2"/>
</dbReference>
<comment type="caution">
    <text evidence="3">The sequence shown here is derived from an EMBL/GenBank/DDBJ whole genome shotgun (WGS) entry which is preliminary data.</text>
</comment>
<feature type="region of interest" description="Disordered" evidence="1">
    <location>
        <begin position="1438"/>
        <end position="1484"/>
    </location>
</feature>
<dbReference type="PANTHER" id="PTHR33928">
    <property type="entry name" value="POLYGALACTURONASE QRT3"/>
    <property type="match status" value="1"/>
</dbReference>
<dbReference type="InterPro" id="IPR024535">
    <property type="entry name" value="RHGA/B-epi-like_pectate_lyase"/>
</dbReference>
<feature type="compositionally biased region" description="Low complexity" evidence="1">
    <location>
        <begin position="1445"/>
        <end position="1465"/>
    </location>
</feature>
<keyword evidence="4" id="KW-1185">Reference proteome</keyword>
<evidence type="ECO:0000256" key="1">
    <source>
        <dbReference type="SAM" id="MobiDB-lite"/>
    </source>
</evidence>
<dbReference type="FunFam" id="2.160.20.10:FF:000043">
    <property type="entry name" value="Exo-beta-1,3-glucanase, putative"/>
    <property type="match status" value="1"/>
</dbReference>
<dbReference type="Gene3D" id="2.160.20.10">
    <property type="entry name" value="Single-stranded right-handed beta-helix, Pectin lyase-like"/>
    <property type="match status" value="2"/>
</dbReference>
<protein>
    <submittedName>
        <fullName evidence="3">LysM domain-containing protein</fullName>
    </submittedName>
</protein>
<dbReference type="GO" id="GO:0004650">
    <property type="term" value="F:polygalacturonase activity"/>
    <property type="evidence" value="ECO:0007669"/>
    <property type="project" value="InterPro"/>
</dbReference>
<evidence type="ECO:0000313" key="3">
    <source>
        <dbReference type="EMBL" id="KAF6822212.1"/>
    </source>
</evidence>
<reference evidence="3" key="1">
    <citation type="journal article" date="2020" name="Phytopathology">
        <title>Genome Sequence Resources of Colletotrichum truncatum, C. plurivorum, C. musicola, and C. sojae: Four Species Pathogenic to Soybean (Glycine max).</title>
        <authorList>
            <person name="Rogerio F."/>
            <person name="Boufleur T.R."/>
            <person name="Ciampi-Guillardi M."/>
            <person name="Sukno S.A."/>
            <person name="Thon M.R."/>
            <person name="Massola Junior N.S."/>
            <person name="Baroncelli R."/>
        </authorList>
    </citation>
    <scope>NUCLEOTIDE SEQUENCE</scope>
    <source>
        <strain evidence="3">LFN0074</strain>
    </source>
</reference>
<dbReference type="InterPro" id="IPR039279">
    <property type="entry name" value="QRT3-like"/>
</dbReference>
<dbReference type="EMBL" id="WIGM01000552">
    <property type="protein sequence ID" value="KAF6822212.1"/>
    <property type="molecule type" value="Genomic_DNA"/>
</dbReference>
<feature type="compositionally biased region" description="Basic and acidic residues" evidence="1">
    <location>
        <begin position="87"/>
        <end position="98"/>
    </location>
</feature>
<organism evidence="3 4">
    <name type="scientific">Colletotrichum musicola</name>
    <dbReference type="NCBI Taxonomy" id="2175873"/>
    <lineage>
        <taxon>Eukaryota</taxon>
        <taxon>Fungi</taxon>
        <taxon>Dikarya</taxon>
        <taxon>Ascomycota</taxon>
        <taxon>Pezizomycotina</taxon>
        <taxon>Sordariomycetes</taxon>
        <taxon>Hypocreomycetidae</taxon>
        <taxon>Glomerellales</taxon>
        <taxon>Glomerellaceae</taxon>
        <taxon>Colletotrichum</taxon>
        <taxon>Colletotrichum orchidearum species complex</taxon>
    </lineage>
</organism>
<sequence>METRPSTTGNGDTIVYFHDAFNDGTNRRQIVDLAPERVYLIYNCYYLRDICVNAYNFMKSQRGLYLHPGTEIPSSVFAYDFNTGKDSDKFSEKRRDKSCPGSWKKSHACPETNQRLPMRHDGEWYTQDLEPGTKSNLIKSKPAANGQPAESSKLIYTCEEFPAAVFIEGGSGIDDAGPAFTRCAGMHCIGKGESKGEQNWQALAHGAVRNELLALIKRRKQTYNQFPWVDMTNLKTCVAFFNFIMTNEADGMPAKVVSYSDETLAQMENEREIKQGLSSKRSEEKATDQKTRWNLFTYEELMEHVKAGRAREVAISANDSSLASTDASGIGMGMGDLFEHVRWAGDVYDEYSDEDAVEPVRQEKPASAGQPVLRSISHSTITPLLKRAGAQDIAQARRVVKDAIAKSSKLNAARLAKPLRNSYGKKKSGRTAAAKFTVGNSTAVGNGTVTPALFKITDEIAEAAALVAEADASGAAGNKTKRAVAASGSFWMGSIARKGTVPWGNDAAYKVFRNVLDYGAVGDGVTDDTKAIKLAMTDGKRCGEKCNGSTTKNAIVYFPPGTYLISTTIPLPYGTQVIGDAINRPTLKAAAEFVGLGVLSTDEYTGEGGSGVDGNDPQYYVNTANFYRQIRNVIIDVSGTGSDSETACLHYQVAQATSLQNVELVAAPGSKQIGMYAENGSGGQISDVTFRGGAKGIYGGNQQFTAQRLVFDGCAVGVQVIWDWGWIWKSITMKNVGVGFKLVSDDGSGNIGSVSIMDSSFSNVGTAAVLIGPPSSKPGSGSTGVVLEKVDISGVAAAVKDTSGNVLLGSTGTIDHWVLGPVYEGSATARSFSNGGKIGDYRRSSVLVDSDGKYFEKERPQYEDRGVGDFVHLKDLGAAGDGSTDDTAAFQAALYSSQGKILFIDAGSYILTSTVTVPIGTKIVGETWSHNPKVMLKVGNAGDVGDIEMQDLIFTNRGPTAGLILVEWNIEASTPGSAGLWDCHVRIGGATGTELTPAECPPVTSGINSGCNAASLMFHLTSSGSGYFENMWLWLGDHMIDDPDLTSSKNDMVQTSIYAARGFLIESRKPTWLYATASEHAVFYQYNFHKAKNIFAGMLQTESPYYQPTPPPPAPFEAVVGKFVGDPEYNCASGGDFSGCDESWAVIVRESENIFVGGAGIYSWFLTYSQDCIDVHACQKALLLLENNKASVRFQNLITIGAKYMAVMDGQGILATDNLNVDTHPSWSQISILDVSSSGAQFNNLVWIDPSIWKMDQPQFTCSPPCHVKIPPWTGAASTVNYPLLTVSSGTWTSTITKAPLTISEVVFKPVTLTQGANGKFKRQHAGAPLWPEPAVTPSWPAVVYNGPDGSPTTTAPTVSFPAPPSSVGPDAAPPPTGSWPKRWIQPMFGPEDSPLVPDCSYFDFDCYDEMKPWLYGGLGGDDNSDWDFDENWADATSTCGGGTTTSSSTSTTKSSTKTTSTTSTQTVEETPASSPLAEGNPTENKLKCYNGGAKTEHNRLDGAAADFCNGLGHAGDVLKPGFVKTRTFQQNFNGGVGIINIKIRFEIEDGCEWKWDYGECRHYLTIPVDSCNCSGVNNKQGGVVSNSCYTWTIDPNLL</sequence>
<dbReference type="Proteomes" id="UP000639643">
    <property type="component" value="Unassembled WGS sequence"/>
</dbReference>
<name>A0A8H6N6I6_9PEZI</name>
<dbReference type="PANTHER" id="PTHR33928:SF2">
    <property type="entry name" value="PECTATE LYASE SUPERFAMILY PROTEIN DOMAIN-CONTAINING PROTEIN-RELATED"/>
    <property type="match status" value="1"/>
</dbReference>
<dbReference type="CDD" id="cd23668">
    <property type="entry name" value="GH55_beta13glucanase-like"/>
    <property type="match status" value="1"/>
</dbReference>
<feature type="region of interest" description="Disordered" evidence="1">
    <location>
        <begin position="1348"/>
        <end position="1377"/>
    </location>
</feature>
<dbReference type="SUPFAM" id="SSF51126">
    <property type="entry name" value="Pectin lyase-like"/>
    <property type="match status" value="2"/>
</dbReference>
<evidence type="ECO:0000259" key="2">
    <source>
        <dbReference type="Pfam" id="PF12708"/>
    </source>
</evidence>
<feature type="region of interest" description="Disordered" evidence="1">
    <location>
        <begin position="87"/>
        <end position="106"/>
    </location>
</feature>
<evidence type="ECO:0000313" key="4">
    <source>
        <dbReference type="Proteomes" id="UP000639643"/>
    </source>
</evidence>
<feature type="domain" description="Rhamnogalacturonase A/B/Epimerase-like pectate lyase" evidence="2">
    <location>
        <begin position="870"/>
        <end position="934"/>
    </location>
</feature>
<dbReference type="InterPro" id="IPR011050">
    <property type="entry name" value="Pectin_lyase_fold/virulence"/>
</dbReference>
<feature type="domain" description="Rhamnogalacturonase A/B/Epimerase-like pectate lyase" evidence="2">
    <location>
        <begin position="512"/>
        <end position="740"/>
    </location>
</feature>
<accession>A0A8H6N6I6</accession>
<gene>
    <name evidence="3" type="ORF">CMUS01_11177</name>
</gene>
<feature type="compositionally biased region" description="Pro residues" evidence="1">
    <location>
        <begin position="1362"/>
        <end position="1377"/>
    </location>
</feature>